<gene>
    <name evidence="2" type="ORF">KP509_24G021300</name>
</gene>
<dbReference type="CDD" id="cd23659">
    <property type="entry name" value="USP_At3g01520-like"/>
    <property type="match status" value="1"/>
</dbReference>
<dbReference type="Proteomes" id="UP000825935">
    <property type="component" value="Chromosome 24"/>
</dbReference>
<dbReference type="AlphaFoldDB" id="A0A8T2RT07"/>
<dbReference type="InterPro" id="IPR006016">
    <property type="entry name" value="UspA"/>
</dbReference>
<dbReference type="PANTHER" id="PTHR46100">
    <property type="entry name" value="IMP2'P"/>
    <property type="match status" value="1"/>
</dbReference>
<sequence>MASSRIGVALDFSPGSKYAVEWALKHIVKEGDYLFCVIVSRRTRMEGETHRWGDYGSSLFHLPEFSSDGVLKNHGISPDWSTLCLLERAAHEKQVELLFKIYWGDAREKVCDAVVDLPLDCIVLGSQGYGKPKRRSLGSVSNYVVNNAPCRVLVVNSPIDM</sequence>
<dbReference type="EMBL" id="CM035429">
    <property type="protein sequence ID" value="KAH7299629.1"/>
    <property type="molecule type" value="Genomic_DNA"/>
</dbReference>
<dbReference type="InterPro" id="IPR014729">
    <property type="entry name" value="Rossmann-like_a/b/a_fold"/>
</dbReference>
<dbReference type="SUPFAM" id="SSF52402">
    <property type="entry name" value="Adenine nucleotide alpha hydrolases-like"/>
    <property type="match status" value="1"/>
</dbReference>
<organism evidence="2 3">
    <name type="scientific">Ceratopteris richardii</name>
    <name type="common">Triangle waterfern</name>
    <dbReference type="NCBI Taxonomy" id="49495"/>
    <lineage>
        <taxon>Eukaryota</taxon>
        <taxon>Viridiplantae</taxon>
        <taxon>Streptophyta</taxon>
        <taxon>Embryophyta</taxon>
        <taxon>Tracheophyta</taxon>
        <taxon>Polypodiopsida</taxon>
        <taxon>Polypodiidae</taxon>
        <taxon>Polypodiales</taxon>
        <taxon>Pteridineae</taxon>
        <taxon>Pteridaceae</taxon>
        <taxon>Parkerioideae</taxon>
        <taxon>Ceratopteris</taxon>
    </lineage>
</organism>
<comment type="caution">
    <text evidence="2">The sequence shown here is derived from an EMBL/GenBank/DDBJ whole genome shotgun (WGS) entry which is preliminary data.</text>
</comment>
<dbReference type="OrthoDB" id="843225at2759"/>
<name>A0A8T2RT07_CERRI</name>
<protein>
    <recommendedName>
        <fullName evidence="1">UspA domain-containing protein</fullName>
    </recommendedName>
</protein>
<dbReference type="Gene3D" id="3.40.50.620">
    <property type="entry name" value="HUPs"/>
    <property type="match status" value="1"/>
</dbReference>
<dbReference type="OMA" id="AMHLWEE"/>
<dbReference type="PRINTS" id="PR01438">
    <property type="entry name" value="UNVRSLSTRESS"/>
</dbReference>
<reference evidence="2" key="1">
    <citation type="submission" date="2021-08" db="EMBL/GenBank/DDBJ databases">
        <title>WGS assembly of Ceratopteris richardii.</title>
        <authorList>
            <person name="Marchant D.B."/>
            <person name="Chen G."/>
            <person name="Jenkins J."/>
            <person name="Shu S."/>
            <person name="Leebens-Mack J."/>
            <person name="Grimwood J."/>
            <person name="Schmutz J."/>
            <person name="Soltis P."/>
            <person name="Soltis D."/>
            <person name="Chen Z.-H."/>
        </authorList>
    </citation>
    <scope>NUCLEOTIDE SEQUENCE</scope>
    <source>
        <strain evidence="2">Whitten #5841</strain>
        <tissue evidence="2">Leaf</tissue>
    </source>
</reference>
<feature type="domain" description="UspA" evidence="1">
    <location>
        <begin position="5"/>
        <end position="155"/>
    </location>
</feature>
<accession>A0A8T2RT07</accession>
<evidence type="ECO:0000313" key="3">
    <source>
        <dbReference type="Proteomes" id="UP000825935"/>
    </source>
</evidence>
<evidence type="ECO:0000259" key="1">
    <source>
        <dbReference type="Pfam" id="PF00582"/>
    </source>
</evidence>
<keyword evidence="3" id="KW-1185">Reference proteome</keyword>
<proteinExistence type="predicted"/>
<dbReference type="InterPro" id="IPR006015">
    <property type="entry name" value="Universal_stress_UspA"/>
</dbReference>
<evidence type="ECO:0000313" key="2">
    <source>
        <dbReference type="EMBL" id="KAH7299629.1"/>
    </source>
</evidence>
<dbReference type="Pfam" id="PF00582">
    <property type="entry name" value="Usp"/>
    <property type="match status" value="1"/>
</dbReference>
<dbReference type="PANTHER" id="PTHR46100:SF4">
    <property type="entry name" value="USPA DOMAIN-CONTAINING PROTEIN"/>
    <property type="match status" value="1"/>
</dbReference>